<gene>
    <name evidence="3" type="ORF">EGW08_001763</name>
</gene>
<dbReference type="SUPFAM" id="SSF56672">
    <property type="entry name" value="DNA/RNA polymerases"/>
    <property type="match status" value="1"/>
</dbReference>
<evidence type="ECO:0000313" key="4">
    <source>
        <dbReference type="Proteomes" id="UP000271974"/>
    </source>
</evidence>
<dbReference type="Proteomes" id="UP000271974">
    <property type="component" value="Unassembled WGS sequence"/>
</dbReference>
<evidence type="ECO:0000256" key="1">
    <source>
        <dbReference type="SAM" id="MobiDB-lite"/>
    </source>
</evidence>
<reference evidence="3 4" key="1">
    <citation type="submission" date="2019-01" db="EMBL/GenBank/DDBJ databases">
        <title>A draft genome assembly of the solar-powered sea slug Elysia chlorotica.</title>
        <authorList>
            <person name="Cai H."/>
            <person name="Li Q."/>
            <person name="Fang X."/>
            <person name="Li J."/>
            <person name="Curtis N.E."/>
            <person name="Altenburger A."/>
            <person name="Shibata T."/>
            <person name="Feng M."/>
            <person name="Maeda T."/>
            <person name="Schwartz J.A."/>
            <person name="Shigenobu S."/>
            <person name="Lundholm N."/>
            <person name="Nishiyama T."/>
            <person name="Yang H."/>
            <person name="Hasebe M."/>
            <person name="Li S."/>
            <person name="Pierce S.K."/>
            <person name="Wang J."/>
        </authorList>
    </citation>
    <scope>NUCLEOTIDE SEQUENCE [LARGE SCALE GENOMIC DNA]</scope>
    <source>
        <strain evidence="3">EC2010</strain>
        <tissue evidence="3">Whole organism of an adult</tissue>
    </source>
</reference>
<dbReference type="AlphaFoldDB" id="A0A3S1BSU6"/>
<feature type="region of interest" description="Disordered" evidence="1">
    <location>
        <begin position="535"/>
        <end position="561"/>
    </location>
</feature>
<comment type="caution">
    <text evidence="3">The sequence shown here is derived from an EMBL/GenBank/DDBJ whole genome shotgun (WGS) entry which is preliminary data.</text>
</comment>
<evidence type="ECO:0000259" key="2">
    <source>
        <dbReference type="PROSITE" id="PS50878"/>
    </source>
</evidence>
<name>A0A3S1BSU6_ELYCH</name>
<dbReference type="STRING" id="188477.A0A3S1BSU6"/>
<keyword evidence="4" id="KW-1185">Reference proteome</keyword>
<evidence type="ECO:0000313" key="3">
    <source>
        <dbReference type="EMBL" id="RUS90495.1"/>
    </source>
</evidence>
<proteinExistence type="predicted"/>
<dbReference type="PANTHER" id="PTHR47027:SF25">
    <property type="entry name" value="REVERSE TRANSCRIPTASE DOMAIN-CONTAINING PROTEIN"/>
    <property type="match status" value="1"/>
</dbReference>
<dbReference type="InterPro" id="IPR000477">
    <property type="entry name" value="RT_dom"/>
</dbReference>
<dbReference type="EMBL" id="RQTK01000031">
    <property type="protein sequence ID" value="RUS90495.1"/>
    <property type="molecule type" value="Genomic_DNA"/>
</dbReference>
<dbReference type="OrthoDB" id="410381at2759"/>
<accession>A0A3S1BSU6</accession>
<sequence>MCWPSKSSIRTLRPGFFAPELVETVIGCDVNVTVDPGVSEDKQGRLLTTESEQEARWTEHFREVLNRPPPTAEADIHFAEVDLDINTEPPEKAEIERAIKSLKSGKAPGQDNLNAELFKVDPALAAEIMKPLFASIWEKKELPKDWTEGIIVKIPKKGARSDCNNWRGITLLSIPSKILSKIIIQRISEAVDQQLRNEQAGFRKGRGCCDQIFTLRNIIEQCTEWQRQLYINFVDFEKAFDSIHRDSLWRILRAYGIPEKIVLIIKSFYSNFRCRVGNSSTSFEVKTGVRQGCVMSALLFNITIDWVMRRTTEDKSRGIRWNLFSTLEDLDFADDLALLSHTHNHMQEKTARLSNFAKQVGLKINKKKTEVMMLNISNQSPIEVNGENLPTTEEFTYLGSKVRHDGGAGTDIQSRLSKARNSFRMLSNVWRSSQYKVKTKLRLYQSCVLSTLLYGSECWRMTQSDLNKLSTFHTKNLRRILRISWPETISNQHLLARCNQLCMDTIIMQRRWRWLGHVMRKEQGNITRTALHWTPEGRRKRGRPKKHLEAHSGERAEDHETHVEFGATAGPEQTGVEILCCCPTCHEA</sequence>
<dbReference type="Pfam" id="PF00078">
    <property type="entry name" value="RVT_1"/>
    <property type="match status" value="1"/>
</dbReference>
<protein>
    <recommendedName>
        <fullName evidence="2">Reverse transcriptase domain-containing protein</fullName>
    </recommendedName>
</protein>
<organism evidence="3 4">
    <name type="scientific">Elysia chlorotica</name>
    <name type="common">Eastern emerald elysia</name>
    <name type="synonym">Sea slug</name>
    <dbReference type="NCBI Taxonomy" id="188477"/>
    <lineage>
        <taxon>Eukaryota</taxon>
        <taxon>Metazoa</taxon>
        <taxon>Spiralia</taxon>
        <taxon>Lophotrochozoa</taxon>
        <taxon>Mollusca</taxon>
        <taxon>Gastropoda</taxon>
        <taxon>Heterobranchia</taxon>
        <taxon>Euthyneura</taxon>
        <taxon>Panpulmonata</taxon>
        <taxon>Sacoglossa</taxon>
        <taxon>Placobranchoidea</taxon>
        <taxon>Plakobranchidae</taxon>
        <taxon>Elysia</taxon>
    </lineage>
</organism>
<dbReference type="PANTHER" id="PTHR47027">
    <property type="entry name" value="REVERSE TRANSCRIPTASE DOMAIN-CONTAINING PROTEIN"/>
    <property type="match status" value="1"/>
</dbReference>
<feature type="domain" description="Reverse transcriptase" evidence="2">
    <location>
        <begin position="135"/>
        <end position="402"/>
    </location>
</feature>
<dbReference type="CDD" id="cd01650">
    <property type="entry name" value="RT_nLTR_like"/>
    <property type="match status" value="1"/>
</dbReference>
<feature type="compositionally biased region" description="Basic and acidic residues" evidence="1">
    <location>
        <begin position="547"/>
        <end position="561"/>
    </location>
</feature>
<dbReference type="PROSITE" id="PS50878">
    <property type="entry name" value="RT_POL"/>
    <property type="match status" value="1"/>
</dbReference>
<dbReference type="InterPro" id="IPR043502">
    <property type="entry name" value="DNA/RNA_pol_sf"/>
</dbReference>